<feature type="domain" description="G-protein coupled receptors family 1 profile" evidence="6">
    <location>
        <begin position="36"/>
        <end position="217"/>
    </location>
</feature>
<feature type="transmembrane region" description="Helical" evidence="5">
    <location>
        <begin position="193"/>
        <end position="215"/>
    </location>
</feature>
<dbReference type="PANTHER" id="PTHR47521:SF7">
    <property type="entry name" value="SERPENTINE RECEPTOR CLASS EPSILON-6"/>
    <property type="match status" value="1"/>
</dbReference>
<gene>
    <name evidence="7" type="ORF">QR680_016844</name>
</gene>
<feature type="transmembrane region" description="Helical" evidence="5">
    <location>
        <begin position="289"/>
        <end position="311"/>
    </location>
</feature>
<accession>A0AA39LN76</accession>
<keyword evidence="2 5" id="KW-0812">Transmembrane</keyword>
<dbReference type="AlphaFoldDB" id="A0AA39LN76"/>
<evidence type="ECO:0000259" key="6">
    <source>
        <dbReference type="PROSITE" id="PS50262"/>
    </source>
</evidence>
<feature type="transmembrane region" description="Helical" evidence="5">
    <location>
        <begin position="145"/>
        <end position="166"/>
    </location>
</feature>
<protein>
    <recommendedName>
        <fullName evidence="6">G-protein coupled receptors family 1 profile domain-containing protein</fullName>
    </recommendedName>
</protein>
<dbReference type="InterPro" id="IPR052860">
    <property type="entry name" value="NRL-GPCR1"/>
</dbReference>
<evidence type="ECO:0000256" key="1">
    <source>
        <dbReference type="ARBA" id="ARBA00004141"/>
    </source>
</evidence>
<keyword evidence="4 5" id="KW-0472">Membrane</keyword>
<evidence type="ECO:0000256" key="3">
    <source>
        <dbReference type="ARBA" id="ARBA00022989"/>
    </source>
</evidence>
<dbReference type="PROSITE" id="PS50262">
    <property type="entry name" value="G_PROTEIN_RECEP_F1_2"/>
    <property type="match status" value="1"/>
</dbReference>
<feature type="transmembrane region" description="Helical" evidence="5">
    <location>
        <begin position="21"/>
        <end position="45"/>
    </location>
</feature>
<feature type="transmembrane region" description="Helical" evidence="5">
    <location>
        <begin position="250"/>
        <end position="269"/>
    </location>
</feature>
<evidence type="ECO:0000313" key="7">
    <source>
        <dbReference type="EMBL" id="KAK0403295.1"/>
    </source>
</evidence>
<dbReference type="GO" id="GO:0016020">
    <property type="term" value="C:membrane"/>
    <property type="evidence" value="ECO:0007669"/>
    <property type="project" value="UniProtKB-SubCell"/>
</dbReference>
<evidence type="ECO:0000256" key="4">
    <source>
        <dbReference type="ARBA" id="ARBA00023136"/>
    </source>
</evidence>
<evidence type="ECO:0000256" key="2">
    <source>
        <dbReference type="ARBA" id="ARBA00022692"/>
    </source>
</evidence>
<dbReference type="InterPro" id="IPR017452">
    <property type="entry name" value="GPCR_Rhodpsn_7TM"/>
</dbReference>
<evidence type="ECO:0000256" key="5">
    <source>
        <dbReference type="SAM" id="Phobius"/>
    </source>
</evidence>
<reference evidence="7" key="1">
    <citation type="submission" date="2023-06" db="EMBL/GenBank/DDBJ databases">
        <title>Genomic analysis of the entomopathogenic nematode Steinernema hermaphroditum.</title>
        <authorList>
            <person name="Schwarz E.M."/>
            <person name="Heppert J.K."/>
            <person name="Baniya A."/>
            <person name="Schwartz H.T."/>
            <person name="Tan C.-H."/>
            <person name="Antoshechkin I."/>
            <person name="Sternberg P.W."/>
            <person name="Goodrich-Blair H."/>
            <person name="Dillman A.R."/>
        </authorList>
    </citation>
    <scope>NUCLEOTIDE SEQUENCE</scope>
    <source>
        <strain evidence="7">PS9179</strain>
        <tissue evidence="7">Whole animal</tissue>
    </source>
</reference>
<dbReference type="Gene3D" id="1.20.1070.10">
    <property type="entry name" value="Rhodopsin 7-helix transmembrane proteins"/>
    <property type="match status" value="1"/>
</dbReference>
<dbReference type="Proteomes" id="UP001175271">
    <property type="component" value="Unassembled WGS sequence"/>
</dbReference>
<dbReference type="PANTHER" id="PTHR47521">
    <property type="entry name" value="SERPENTINE RECEPTOR, CLASS E (EPSILON)-RELATED"/>
    <property type="match status" value="1"/>
</dbReference>
<organism evidence="7 8">
    <name type="scientific">Steinernema hermaphroditum</name>
    <dbReference type="NCBI Taxonomy" id="289476"/>
    <lineage>
        <taxon>Eukaryota</taxon>
        <taxon>Metazoa</taxon>
        <taxon>Ecdysozoa</taxon>
        <taxon>Nematoda</taxon>
        <taxon>Chromadorea</taxon>
        <taxon>Rhabditida</taxon>
        <taxon>Tylenchina</taxon>
        <taxon>Panagrolaimomorpha</taxon>
        <taxon>Strongyloidoidea</taxon>
        <taxon>Steinernematidae</taxon>
        <taxon>Steinernema</taxon>
    </lineage>
</organism>
<feature type="transmembrane region" description="Helical" evidence="5">
    <location>
        <begin position="96"/>
        <end position="124"/>
    </location>
</feature>
<keyword evidence="8" id="KW-1185">Reference proteome</keyword>
<proteinExistence type="predicted"/>
<sequence length="360" mass="42036">MTRNLTQSSSYFEQAVLGNKLYTFMVAIEFLAYVLSTLIGPYFFFRLRRISLLHANLRVILCNIPILFVLMTIHRFHFLVEYILIYVLGRSSMVSLSFQICISLRFVYDWGICVLAFLIPSFTLERLLATWRPKKYERTASPKMGFVVTFILYVLSFFYAIAFFLLDWNDTKPWHNSFGRLCCGMMFTQPEVFMTLAMACFGTYFACIPVLLVLYNFNVKKTQQYGLQHLGVRYQYSENVAALKSIFPSVVGYGCILTVNCTIILLQIVERNKSSSTVEGLEKIWFLEQFVNVLLALYTLSYLVGFFVTYAPLNKAFWHDFDWLRVSRRRRINDSTTLHGSENHRATTEAYFAQFNSQWK</sequence>
<dbReference type="EMBL" id="JAUCMV010000004">
    <property type="protein sequence ID" value="KAK0403295.1"/>
    <property type="molecule type" value="Genomic_DNA"/>
</dbReference>
<dbReference type="Pfam" id="PF10292">
    <property type="entry name" value="7TM_GPCR_Srab"/>
    <property type="match status" value="1"/>
</dbReference>
<name>A0AA39LN76_9BILA</name>
<dbReference type="InterPro" id="IPR019408">
    <property type="entry name" value="7TM_GPCR_serpentine_rcpt_Srab"/>
</dbReference>
<comment type="caution">
    <text evidence="7">The sequence shown here is derived from an EMBL/GenBank/DDBJ whole genome shotgun (WGS) entry which is preliminary data.</text>
</comment>
<keyword evidence="3 5" id="KW-1133">Transmembrane helix</keyword>
<comment type="subcellular location">
    <subcellularLocation>
        <location evidence="1">Membrane</location>
        <topology evidence="1">Multi-pass membrane protein</topology>
    </subcellularLocation>
</comment>
<evidence type="ECO:0000313" key="8">
    <source>
        <dbReference type="Proteomes" id="UP001175271"/>
    </source>
</evidence>
<feature type="transmembrane region" description="Helical" evidence="5">
    <location>
        <begin position="57"/>
        <end position="76"/>
    </location>
</feature>